<dbReference type="InterPro" id="IPR025405">
    <property type="entry name" value="DUF4131"/>
</dbReference>
<feature type="transmembrane region" description="Helical" evidence="7">
    <location>
        <begin position="341"/>
        <end position="356"/>
    </location>
</feature>
<dbReference type="InterPro" id="IPR052159">
    <property type="entry name" value="Competence_DNA_uptake"/>
</dbReference>
<feature type="transmembrane region" description="Helical" evidence="7">
    <location>
        <begin position="106"/>
        <end position="123"/>
    </location>
</feature>
<evidence type="ECO:0000256" key="7">
    <source>
        <dbReference type="SAM" id="Phobius"/>
    </source>
</evidence>
<evidence type="ECO:0000259" key="8">
    <source>
        <dbReference type="Pfam" id="PF03772"/>
    </source>
</evidence>
<keyword evidence="5 7" id="KW-0472">Membrane</keyword>
<keyword evidence="3 7" id="KW-0812">Transmembrane</keyword>
<dbReference type="Pfam" id="PF03772">
    <property type="entry name" value="Competence"/>
    <property type="match status" value="1"/>
</dbReference>
<name>A0ABS5G3T1_9BRAD</name>
<keyword evidence="2" id="KW-1003">Cell membrane</keyword>
<dbReference type="InterPro" id="IPR004477">
    <property type="entry name" value="ComEC_N"/>
</dbReference>
<accession>A0ABS5G3T1</accession>
<evidence type="ECO:0000256" key="6">
    <source>
        <dbReference type="SAM" id="MobiDB-lite"/>
    </source>
</evidence>
<feature type="transmembrane region" description="Helical" evidence="7">
    <location>
        <begin position="452"/>
        <end position="472"/>
    </location>
</feature>
<dbReference type="Pfam" id="PF13567">
    <property type="entry name" value="DUF4131"/>
    <property type="match status" value="1"/>
</dbReference>
<sequence>MAEPARPPGWRRGIAGVMADVWPPRGARTGGWPEVGADAWPSLSAHLTRWTREEAGAGRLLPWVPVAFGAGIAVYFAADHEPALWASVPTALLLCIVAALMRRHPLFPAVVMIAAAASGYAVATSKTARVAHPVLPRPLYSVALSGFVEARDIRERSDRIVLRVTAMESDRHAITLTRVRLAVRKGTAPDVGSFVQLKARLLPPLAPVRPGSYDFARDMFFQGIGASGFVMGGITTLTPPQEGGFGLRYGAAMQGLRDAIDARIRARLDGDERAIATALLTGRRDAITPDVNDAMFISGLGHVLSISGYHMAVVAGVVFFAVRALLALIPGLTVSLPIKKWAAAAALVAAAFYLLLSGAEVATQRSFFMTAVVLIAVMVDRRAVTFRTLAVAAMIVLIAAPEALVHPSFQMSFAATLGLVALVQFGLPRLFATPDRSVTERIALWGGRELAMLLLASLIAGLATTPYAAFHFHRITPYGVLANLAAMPVVSALVMPAGLLGLLAAPFGLDGLCWTLMGWGIDWMIAVTRWVAALPGAVGRVTAFGIGPLILASFGLLLIGLLRTPLRWSGAVLIAIATIWSVSTPQPDILISGDGRAVAVRGRDGRLHVMRTGKDVFVVKEWLAADADPRVPSDPTLGDGVSCDESGCVMAMADGRFVALTLRPEALADDCTRAALIVTSRAAPASCAAAAIDRQRLQQQGALMLATQGAGFAVTPARAVGTSRPWWPAAETGEFEPVLTPRASMPRVQDATPPEAEQGADD</sequence>
<feature type="transmembrane region" description="Helical" evidence="7">
    <location>
        <begin position="308"/>
        <end position="329"/>
    </location>
</feature>
<comment type="caution">
    <text evidence="10">The sequence shown here is derived from an EMBL/GenBank/DDBJ whole genome shotgun (WGS) entry which is preliminary data.</text>
</comment>
<dbReference type="Proteomes" id="UP001314635">
    <property type="component" value="Unassembled WGS sequence"/>
</dbReference>
<feature type="transmembrane region" description="Helical" evidence="7">
    <location>
        <begin position="566"/>
        <end position="583"/>
    </location>
</feature>
<evidence type="ECO:0000259" key="9">
    <source>
        <dbReference type="Pfam" id="PF13567"/>
    </source>
</evidence>
<proteinExistence type="predicted"/>
<feature type="domain" description="ComEC/Rec2-related protein" evidence="8">
    <location>
        <begin position="279"/>
        <end position="563"/>
    </location>
</feature>
<feature type="transmembrane region" description="Helical" evidence="7">
    <location>
        <begin position="84"/>
        <end position="101"/>
    </location>
</feature>
<organism evidence="10 11">
    <name type="scientific">Bradyrhizobium denitrificans</name>
    <dbReference type="NCBI Taxonomy" id="2734912"/>
    <lineage>
        <taxon>Bacteria</taxon>
        <taxon>Pseudomonadati</taxon>
        <taxon>Pseudomonadota</taxon>
        <taxon>Alphaproteobacteria</taxon>
        <taxon>Hyphomicrobiales</taxon>
        <taxon>Nitrobacteraceae</taxon>
        <taxon>Bradyrhizobium</taxon>
    </lineage>
</organism>
<evidence type="ECO:0000256" key="2">
    <source>
        <dbReference type="ARBA" id="ARBA00022475"/>
    </source>
</evidence>
<reference evidence="11" key="1">
    <citation type="journal article" date="2021" name="ISME J.">
        <title>Evolutionary origin and ecological implication of a unique nif island in free-living Bradyrhizobium lineages.</title>
        <authorList>
            <person name="Tao J."/>
        </authorList>
    </citation>
    <scope>NUCLEOTIDE SEQUENCE [LARGE SCALE GENOMIC DNA]</scope>
    <source>
        <strain evidence="11">SZCCT0094</strain>
    </source>
</reference>
<feature type="domain" description="DUF4131" evidence="9">
    <location>
        <begin position="84"/>
        <end position="234"/>
    </location>
</feature>
<feature type="transmembrane region" description="Helical" evidence="7">
    <location>
        <begin position="411"/>
        <end position="431"/>
    </location>
</feature>
<gene>
    <name evidence="10" type="ORF">JQ619_09125</name>
</gene>
<dbReference type="EMBL" id="JAFCLK010000007">
    <property type="protein sequence ID" value="MBR1135929.1"/>
    <property type="molecule type" value="Genomic_DNA"/>
</dbReference>
<evidence type="ECO:0000256" key="5">
    <source>
        <dbReference type="ARBA" id="ARBA00023136"/>
    </source>
</evidence>
<feature type="transmembrane region" description="Helical" evidence="7">
    <location>
        <begin position="484"/>
        <end position="505"/>
    </location>
</feature>
<evidence type="ECO:0000313" key="11">
    <source>
        <dbReference type="Proteomes" id="UP001314635"/>
    </source>
</evidence>
<feature type="transmembrane region" description="Helical" evidence="7">
    <location>
        <begin position="512"/>
        <end position="532"/>
    </location>
</feature>
<dbReference type="PANTHER" id="PTHR30619:SF1">
    <property type="entry name" value="RECOMBINATION PROTEIN 2"/>
    <property type="match status" value="1"/>
</dbReference>
<evidence type="ECO:0000256" key="1">
    <source>
        <dbReference type="ARBA" id="ARBA00004651"/>
    </source>
</evidence>
<keyword evidence="4 7" id="KW-1133">Transmembrane helix</keyword>
<dbReference type="NCBIfam" id="TIGR00360">
    <property type="entry name" value="ComEC_N-term"/>
    <property type="match status" value="1"/>
</dbReference>
<evidence type="ECO:0000256" key="3">
    <source>
        <dbReference type="ARBA" id="ARBA00022692"/>
    </source>
</evidence>
<protein>
    <submittedName>
        <fullName evidence="10">ComEC family competence protein</fullName>
    </submittedName>
</protein>
<feature type="region of interest" description="Disordered" evidence="6">
    <location>
        <begin position="731"/>
        <end position="762"/>
    </location>
</feature>
<feature type="transmembrane region" description="Helical" evidence="7">
    <location>
        <begin position="538"/>
        <end position="559"/>
    </location>
</feature>
<evidence type="ECO:0000313" key="10">
    <source>
        <dbReference type="EMBL" id="MBR1135929.1"/>
    </source>
</evidence>
<evidence type="ECO:0000256" key="4">
    <source>
        <dbReference type="ARBA" id="ARBA00022989"/>
    </source>
</evidence>
<dbReference type="PANTHER" id="PTHR30619">
    <property type="entry name" value="DNA INTERNALIZATION/COMPETENCE PROTEIN COMEC/REC2"/>
    <property type="match status" value="1"/>
</dbReference>
<dbReference type="RefSeq" id="WP_172236372.1">
    <property type="nucleotide sequence ID" value="NZ_JABFDP010000008.1"/>
</dbReference>
<comment type="subcellular location">
    <subcellularLocation>
        <location evidence="1">Cell membrane</location>
        <topology evidence="1">Multi-pass membrane protein</topology>
    </subcellularLocation>
</comment>
<feature type="transmembrane region" description="Helical" evidence="7">
    <location>
        <begin position="386"/>
        <end position="405"/>
    </location>
</feature>
<keyword evidence="11" id="KW-1185">Reference proteome</keyword>
<feature type="transmembrane region" description="Helical" evidence="7">
    <location>
        <begin position="60"/>
        <end position="78"/>
    </location>
</feature>